<dbReference type="EMBL" id="CAJVCH010061293">
    <property type="protein sequence ID" value="CAG7719421.1"/>
    <property type="molecule type" value="Genomic_DNA"/>
</dbReference>
<name>A0A8J2JFE7_9HEXA</name>
<proteinExistence type="predicted"/>
<comment type="caution">
    <text evidence="1">The sequence shown here is derived from an EMBL/GenBank/DDBJ whole genome shotgun (WGS) entry which is preliminary data.</text>
</comment>
<keyword evidence="2" id="KW-1185">Reference proteome</keyword>
<dbReference type="AlphaFoldDB" id="A0A8J2JFE7"/>
<gene>
    <name evidence="1" type="ORF">AFUS01_LOCUS8747</name>
</gene>
<protein>
    <submittedName>
        <fullName evidence="1">Uncharacterized protein</fullName>
    </submittedName>
</protein>
<organism evidence="1 2">
    <name type="scientific">Allacma fusca</name>
    <dbReference type="NCBI Taxonomy" id="39272"/>
    <lineage>
        <taxon>Eukaryota</taxon>
        <taxon>Metazoa</taxon>
        <taxon>Ecdysozoa</taxon>
        <taxon>Arthropoda</taxon>
        <taxon>Hexapoda</taxon>
        <taxon>Collembola</taxon>
        <taxon>Symphypleona</taxon>
        <taxon>Sminthuridae</taxon>
        <taxon>Allacma</taxon>
    </lineage>
</organism>
<sequence length="74" mass="8659">MVACTALPQHLLRPLCLCVHFCSLGSADIELQFLKCFIVRGNNYHRLLVIIWKLFTVYEKTKLSCRLRREGEIH</sequence>
<dbReference type="Proteomes" id="UP000708208">
    <property type="component" value="Unassembled WGS sequence"/>
</dbReference>
<reference evidence="1" key="1">
    <citation type="submission" date="2021-06" db="EMBL/GenBank/DDBJ databases">
        <authorList>
            <person name="Hodson N. C."/>
            <person name="Mongue J. A."/>
            <person name="Jaron S. K."/>
        </authorList>
    </citation>
    <scope>NUCLEOTIDE SEQUENCE</scope>
</reference>
<evidence type="ECO:0000313" key="1">
    <source>
        <dbReference type="EMBL" id="CAG7719421.1"/>
    </source>
</evidence>
<accession>A0A8J2JFE7</accession>
<evidence type="ECO:0000313" key="2">
    <source>
        <dbReference type="Proteomes" id="UP000708208"/>
    </source>
</evidence>